<evidence type="ECO:0000256" key="2">
    <source>
        <dbReference type="ARBA" id="ARBA00023125"/>
    </source>
</evidence>
<dbReference type="InterPro" id="IPR000524">
    <property type="entry name" value="Tscrpt_reg_HTH_GntR"/>
</dbReference>
<dbReference type="SUPFAM" id="SSF48008">
    <property type="entry name" value="GntR ligand-binding domain-like"/>
    <property type="match status" value="1"/>
</dbReference>
<dbReference type="HOGENOM" id="CLU_017584_5_1_5"/>
<dbReference type="Gene3D" id="1.20.120.530">
    <property type="entry name" value="GntR ligand-binding domain-like"/>
    <property type="match status" value="1"/>
</dbReference>
<keyword evidence="2" id="KW-0238">DNA-binding</keyword>
<keyword evidence="3" id="KW-0804">Transcription</keyword>
<evidence type="ECO:0000256" key="1">
    <source>
        <dbReference type="ARBA" id="ARBA00023015"/>
    </source>
</evidence>
<dbReference type="InterPro" id="IPR011711">
    <property type="entry name" value="GntR_C"/>
</dbReference>
<dbReference type="InterPro" id="IPR036390">
    <property type="entry name" value="WH_DNA-bd_sf"/>
</dbReference>
<keyword evidence="1" id="KW-0805">Transcription regulation</keyword>
<dbReference type="Pfam" id="PF07729">
    <property type="entry name" value="FCD"/>
    <property type="match status" value="1"/>
</dbReference>
<dbReference type="OrthoDB" id="8114900at2"/>
<comment type="caution">
    <text evidence="6">The sequence shown here is derived from an EMBL/GenBank/DDBJ whole genome shotgun (WGS) entry which is preliminary data.</text>
</comment>
<evidence type="ECO:0000256" key="4">
    <source>
        <dbReference type="SAM" id="MobiDB-lite"/>
    </source>
</evidence>
<feature type="domain" description="HTH gntR-type" evidence="5">
    <location>
        <begin position="27"/>
        <end position="94"/>
    </location>
</feature>
<evidence type="ECO:0000256" key="3">
    <source>
        <dbReference type="ARBA" id="ARBA00023163"/>
    </source>
</evidence>
<sequence length="236" mass="26029">MSPNPSAAASPARALGDKPRKARIRRHSLHQEVAETLRQMIIHGELMPGEKVPVASLSDSLGVSPTPLREALKVLAEERLVVIEVNRGARVASYTAEEAIKLFEVIAAVESLAAELATRRMGETEIAEIEAVHAAMTAAFHADDKDVYFNLNSTIHQMLVTASGNEELQFVHERLMLRAQRGRYMAILDADRWLQAFEEHEALMAALRIRDSAGAAAIWRVHLLNTGKTLGDVLRQ</sequence>
<dbReference type="PROSITE" id="PS50949">
    <property type="entry name" value="HTH_GNTR"/>
    <property type="match status" value="1"/>
</dbReference>
<dbReference type="CDD" id="cd07377">
    <property type="entry name" value="WHTH_GntR"/>
    <property type="match status" value="1"/>
</dbReference>
<dbReference type="RefSeq" id="WP_009210522.1">
    <property type="nucleotide sequence ID" value="NZ_CH672387.1"/>
</dbReference>
<evidence type="ECO:0000313" key="6">
    <source>
        <dbReference type="EMBL" id="EAS51884.1"/>
    </source>
</evidence>
<name>Q1YL47_AURMS</name>
<feature type="compositionally biased region" description="Low complexity" evidence="4">
    <location>
        <begin position="1"/>
        <end position="14"/>
    </location>
</feature>
<accession>Q1YL47</accession>
<dbReference type="SMART" id="SM00345">
    <property type="entry name" value="HTH_GNTR"/>
    <property type="match status" value="1"/>
</dbReference>
<organism evidence="6 7">
    <name type="scientific">Aurantimonas manganoxydans (strain ATCC BAA-1229 / DSM 21871 / SI85-9A1)</name>
    <dbReference type="NCBI Taxonomy" id="287752"/>
    <lineage>
        <taxon>Bacteria</taxon>
        <taxon>Pseudomonadati</taxon>
        <taxon>Pseudomonadota</taxon>
        <taxon>Alphaproteobacteria</taxon>
        <taxon>Hyphomicrobiales</taxon>
        <taxon>Aurantimonadaceae</taxon>
        <taxon>Aurantimonas</taxon>
    </lineage>
</organism>
<dbReference type="PANTHER" id="PTHR43537:SF50">
    <property type="entry name" value="TRANSCRIPTIONAL REGULATORY PROTEIN"/>
    <property type="match status" value="1"/>
</dbReference>
<evidence type="ECO:0000313" key="7">
    <source>
        <dbReference type="Proteomes" id="UP000000321"/>
    </source>
</evidence>
<dbReference type="AlphaFoldDB" id="Q1YL47"/>
<protein>
    <submittedName>
        <fullName evidence="6">Putative transcriptional regulator, GntR family, FCD domain</fullName>
    </submittedName>
</protein>
<dbReference type="EMBL" id="AAPJ01000001">
    <property type="protein sequence ID" value="EAS51884.1"/>
    <property type="molecule type" value="Genomic_DNA"/>
</dbReference>
<dbReference type="Proteomes" id="UP000000321">
    <property type="component" value="Unassembled WGS sequence"/>
</dbReference>
<dbReference type="Pfam" id="PF00392">
    <property type="entry name" value="GntR"/>
    <property type="match status" value="1"/>
</dbReference>
<dbReference type="InterPro" id="IPR036388">
    <property type="entry name" value="WH-like_DNA-bd_sf"/>
</dbReference>
<dbReference type="Gene3D" id="1.10.10.10">
    <property type="entry name" value="Winged helix-like DNA-binding domain superfamily/Winged helix DNA-binding domain"/>
    <property type="match status" value="1"/>
</dbReference>
<dbReference type="SUPFAM" id="SSF46785">
    <property type="entry name" value="Winged helix' DNA-binding domain"/>
    <property type="match status" value="1"/>
</dbReference>
<evidence type="ECO:0000259" key="5">
    <source>
        <dbReference type="PROSITE" id="PS50949"/>
    </source>
</evidence>
<dbReference type="SMART" id="SM00895">
    <property type="entry name" value="FCD"/>
    <property type="match status" value="1"/>
</dbReference>
<feature type="region of interest" description="Disordered" evidence="4">
    <location>
        <begin position="1"/>
        <end position="23"/>
    </location>
</feature>
<dbReference type="InterPro" id="IPR008920">
    <property type="entry name" value="TF_FadR/GntR_C"/>
</dbReference>
<reference evidence="6 7" key="1">
    <citation type="journal article" date="2008" name="Appl. Environ. Microbiol.">
        <title>Genomic insights into Mn(II) oxidation by the marine alphaproteobacterium Aurantimonas sp. strain SI85-9A1.</title>
        <authorList>
            <person name="Dick G.J."/>
            <person name="Podell S."/>
            <person name="Johnson H.A."/>
            <person name="Rivera-Espinoza Y."/>
            <person name="Bernier-Latmani R."/>
            <person name="McCarthy J.K."/>
            <person name="Torpey J.W."/>
            <person name="Clement B.G."/>
            <person name="Gaasterland T."/>
            <person name="Tebo B.M."/>
        </authorList>
    </citation>
    <scope>NUCLEOTIDE SEQUENCE [LARGE SCALE GENOMIC DNA]</scope>
    <source>
        <strain evidence="6 7">SI85-9A1</strain>
    </source>
</reference>
<keyword evidence="7" id="KW-1185">Reference proteome</keyword>
<proteinExistence type="predicted"/>
<dbReference type="PANTHER" id="PTHR43537">
    <property type="entry name" value="TRANSCRIPTIONAL REGULATOR, GNTR FAMILY"/>
    <property type="match status" value="1"/>
</dbReference>
<dbReference type="GO" id="GO:0003677">
    <property type="term" value="F:DNA binding"/>
    <property type="evidence" value="ECO:0007669"/>
    <property type="project" value="UniProtKB-KW"/>
</dbReference>
<dbReference type="BioCyc" id="AURANTIMONAS:SI859A1_02700-MONOMER"/>
<dbReference type="GO" id="GO:0003700">
    <property type="term" value="F:DNA-binding transcription factor activity"/>
    <property type="evidence" value="ECO:0007669"/>
    <property type="project" value="InterPro"/>
</dbReference>
<gene>
    <name evidence="6" type="ORF">SI859A1_02700</name>
</gene>